<dbReference type="PANTHER" id="PTHR12790:SF0">
    <property type="entry name" value="RNA POLYMERASE I-SPECIFIC TRANSCRIPTION INITIATION FACTOR RRN3-RELATED"/>
    <property type="match status" value="1"/>
</dbReference>
<organism evidence="3 4">
    <name type="scientific">Penicilliopsis zonata CBS 506.65</name>
    <dbReference type="NCBI Taxonomy" id="1073090"/>
    <lineage>
        <taxon>Eukaryota</taxon>
        <taxon>Fungi</taxon>
        <taxon>Dikarya</taxon>
        <taxon>Ascomycota</taxon>
        <taxon>Pezizomycotina</taxon>
        <taxon>Eurotiomycetes</taxon>
        <taxon>Eurotiomycetidae</taxon>
        <taxon>Eurotiales</taxon>
        <taxon>Aspergillaceae</taxon>
        <taxon>Penicilliopsis</taxon>
    </lineage>
</organism>
<evidence type="ECO:0000256" key="1">
    <source>
        <dbReference type="ARBA" id="ARBA00010098"/>
    </source>
</evidence>
<gene>
    <name evidence="3" type="ORF">ASPZODRAFT_1811790</name>
</gene>
<dbReference type="RefSeq" id="XP_022582449.1">
    <property type="nucleotide sequence ID" value="XM_022727162.1"/>
</dbReference>
<keyword evidence="4" id="KW-1185">Reference proteome</keyword>
<proteinExistence type="inferred from homology"/>
<evidence type="ECO:0000313" key="4">
    <source>
        <dbReference type="Proteomes" id="UP000184188"/>
    </source>
</evidence>
<dbReference type="GeneID" id="34613626"/>
<accession>A0A1L9SL42</accession>
<feature type="compositionally biased region" description="Polar residues" evidence="2">
    <location>
        <begin position="1"/>
        <end position="15"/>
    </location>
</feature>
<evidence type="ECO:0000256" key="2">
    <source>
        <dbReference type="SAM" id="MobiDB-lite"/>
    </source>
</evidence>
<dbReference type="GO" id="GO:0001181">
    <property type="term" value="F:RNA polymerase I general transcription initiation factor activity"/>
    <property type="evidence" value="ECO:0007669"/>
    <property type="project" value="InterPro"/>
</dbReference>
<dbReference type="GO" id="GO:0001042">
    <property type="term" value="F:RNA polymerase I core binding"/>
    <property type="evidence" value="ECO:0007669"/>
    <property type="project" value="TreeGrafter"/>
</dbReference>
<dbReference type="Pfam" id="PF05327">
    <property type="entry name" value="RRN3"/>
    <property type="match status" value="1"/>
</dbReference>
<dbReference type="OrthoDB" id="26970at2759"/>
<comment type="similarity">
    <text evidence="1">Belongs to the RRN3 family.</text>
</comment>
<dbReference type="VEuPathDB" id="FungiDB:ASPZODRAFT_1811790"/>
<evidence type="ECO:0000313" key="3">
    <source>
        <dbReference type="EMBL" id="OJJ47939.1"/>
    </source>
</evidence>
<feature type="compositionally biased region" description="Acidic residues" evidence="2">
    <location>
        <begin position="334"/>
        <end position="346"/>
    </location>
</feature>
<sequence>MVSVITSSVSQSKMLTSPAPILKTSKLKTTGVKRKMSEMEELSLSPPSSVASDASDGAPSPKKRARVQFEPNVEMRQLPLPRDEMVKSAAVVREEVRRAIQRHISGTDSEAYDRVKEIFSADPKQTNTNNSNEDHHHSYNLPSHTTLKHHLMGLLANVASLDRSCNGLVNAVLNSDWLGRDESYIKLYIRFLGNLAAAQGTYLGSVLKMLVGYLAEVPRATGKLPGYPLVRLSDIYTRTHMALRYVIQLIPAGSGALSPILSMQFPFETDSAKTNIAYTRNLVKIITYAPELQADILALITEKIVKVDVQIQVDMEDFEEEIDEDVLHDAAGEDEDDADADADADDNASVMSDDSVDDDTKRIRTIKDNICKLDGMIDVLFEYYSPPFTTGTLADKENALDLLLSHFQSIILPTYRSRHTQFLLFHFSQTSPILVDRFATTCVQLIFSKLQPGIIRQSAAAYLASFVARGAHVSGEVVRDVFDLLGMHLTNLRTDYEATCRGPDLRRYGPFYSTAQALLYIFCFRWRDLTTAATEGATLDEDEDMEPVTFPPAIKEVLFNAITSKLNPLKVCSPAIVAEFARIAHHLDFIYAYSIIETNKKLRVSSFRSLAAFADPRFSQVERETRAGDDLGYQLDAYFPFDPYQLPRSRRWLEGDYVEWRGIPGLDDDDEEDEDDDEGDEGDEGDEDEDDLGESESDFDD</sequence>
<feature type="compositionally biased region" description="Acidic residues" evidence="2">
    <location>
        <begin position="666"/>
        <end position="701"/>
    </location>
</feature>
<dbReference type="AlphaFoldDB" id="A0A1L9SL42"/>
<reference evidence="4" key="1">
    <citation type="journal article" date="2017" name="Genome Biol.">
        <title>Comparative genomics reveals high biological diversity and specific adaptations in the industrially and medically important fungal genus Aspergillus.</title>
        <authorList>
            <person name="de Vries R.P."/>
            <person name="Riley R."/>
            <person name="Wiebenga A."/>
            <person name="Aguilar-Osorio G."/>
            <person name="Amillis S."/>
            <person name="Uchima C.A."/>
            <person name="Anderluh G."/>
            <person name="Asadollahi M."/>
            <person name="Askin M."/>
            <person name="Barry K."/>
            <person name="Battaglia E."/>
            <person name="Bayram O."/>
            <person name="Benocci T."/>
            <person name="Braus-Stromeyer S.A."/>
            <person name="Caldana C."/>
            <person name="Canovas D."/>
            <person name="Cerqueira G.C."/>
            <person name="Chen F."/>
            <person name="Chen W."/>
            <person name="Choi C."/>
            <person name="Clum A."/>
            <person name="Dos Santos R.A."/>
            <person name="Damasio A.R."/>
            <person name="Diallinas G."/>
            <person name="Emri T."/>
            <person name="Fekete E."/>
            <person name="Flipphi M."/>
            <person name="Freyberg S."/>
            <person name="Gallo A."/>
            <person name="Gournas C."/>
            <person name="Habgood R."/>
            <person name="Hainaut M."/>
            <person name="Harispe M.L."/>
            <person name="Henrissat B."/>
            <person name="Hilden K.S."/>
            <person name="Hope R."/>
            <person name="Hossain A."/>
            <person name="Karabika E."/>
            <person name="Karaffa L."/>
            <person name="Karanyi Z."/>
            <person name="Krasevec N."/>
            <person name="Kuo A."/>
            <person name="Kusch H."/>
            <person name="LaButti K."/>
            <person name="Lagendijk E.L."/>
            <person name="Lapidus A."/>
            <person name="Levasseur A."/>
            <person name="Lindquist E."/>
            <person name="Lipzen A."/>
            <person name="Logrieco A.F."/>
            <person name="MacCabe A."/>
            <person name="Maekelae M.R."/>
            <person name="Malavazi I."/>
            <person name="Melin P."/>
            <person name="Meyer V."/>
            <person name="Mielnichuk N."/>
            <person name="Miskei M."/>
            <person name="Molnar A.P."/>
            <person name="Mule G."/>
            <person name="Ngan C.Y."/>
            <person name="Orejas M."/>
            <person name="Orosz E."/>
            <person name="Ouedraogo J.P."/>
            <person name="Overkamp K.M."/>
            <person name="Park H.-S."/>
            <person name="Perrone G."/>
            <person name="Piumi F."/>
            <person name="Punt P.J."/>
            <person name="Ram A.F."/>
            <person name="Ramon A."/>
            <person name="Rauscher S."/>
            <person name="Record E."/>
            <person name="Riano-Pachon D.M."/>
            <person name="Robert V."/>
            <person name="Roehrig J."/>
            <person name="Ruller R."/>
            <person name="Salamov A."/>
            <person name="Salih N.S."/>
            <person name="Samson R.A."/>
            <person name="Sandor E."/>
            <person name="Sanguinetti M."/>
            <person name="Schuetze T."/>
            <person name="Sepcic K."/>
            <person name="Shelest E."/>
            <person name="Sherlock G."/>
            <person name="Sophianopoulou V."/>
            <person name="Squina F.M."/>
            <person name="Sun H."/>
            <person name="Susca A."/>
            <person name="Todd R.B."/>
            <person name="Tsang A."/>
            <person name="Unkles S.E."/>
            <person name="van de Wiele N."/>
            <person name="van Rossen-Uffink D."/>
            <person name="Oliveira J.V."/>
            <person name="Vesth T.C."/>
            <person name="Visser J."/>
            <person name="Yu J.-H."/>
            <person name="Zhou M."/>
            <person name="Andersen M.R."/>
            <person name="Archer D.B."/>
            <person name="Baker S.E."/>
            <person name="Benoit I."/>
            <person name="Brakhage A.A."/>
            <person name="Braus G.H."/>
            <person name="Fischer R."/>
            <person name="Frisvad J.C."/>
            <person name="Goldman G.H."/>
            <person name="Houbraken J."/>
            <person name="Oakley B."/>
            <person name="Pocsi I."/>
            <person name="Scazzocchio C."/>
            <person name="Seiboth B."/>
            <person name="vanKuyk P.A."/>
            <person name="Wortman J."/>
            <person name="Dyer P.S."/>
            <person name="Grigoriev I.V."/>
        </authorList>
    </citation>
    <scope>NUCLEOTIDE SEQUENCE [LARGE SCALE GENOMIC DNA]</scope>
    <source>
        <strain evidence="4">CBS 506.65</strain>
    </source>
</reference>
<name>A0A1L9SL42_9EURO</name>
<dbReference type="STRING" id="1073090.A0A1L9SL42"/>
<feature type="region of interest" description="Disordered" evidence="2">
    <location>
        <begin position="662"/>
        <end position="701"/>
    </location>
</feature>
<dbReference type="GO" id="GO:0005634">
    <property type="term" value="C:nucleus"/>
    <property type="evidence" value="ECO:0007669"/>
    <property type="project" value="TreeGrafter"/>
</dbReference>
<dbReference type="PANTHER" id="PTHR12790">
    <property type="entry name" value="TRANSCRIPTION INITIATION FACTOR IA RRN3"/>
    <property type="match status" value="1"/>
</dbReference>
<feature type="region of interest" description="Disordered" evidence="2">
    <location>
        <begin position="1"/>
        <end position="64"/>
    </location>
</feature>
<protein>
    <recommendedName>
        <fullName evidence="5">RNA polymerase I-specific transcription initiation factor RRN3</fullName>
    </recommendedName>
</protein>
<feature type="region of interest" description="Disordered" evidence="2">
    <location>
        <begin position="334"/>
        <end position="355"/>
    </location>
</feature>
<dbReference type="GO" id="GO:0006361">
    <property type="term" value="P:transcription initiation at RNA polymerase I promoter"/>
    <property type="evidence" value="ECO:0007669"/>
    <property type="project" value="InterPro"/>
</dbReference>
<dbReference type="InterPro" id="IPR007991">
    <property type="entry name" value="RNA_pol_I_trans_ini_fac_RRN3"/>
</dbReference>
<dbReference type="Proteomes" id="UP000184188">
    <property type="component" value="Unassembled WGS sequence"/>
</dbReference>
<evidence type="ECO:0008006" key="5">
    <source>
        <dbReference type="Google" id="ProtNLM"/>
    </source>
</evidence>
<feature type="compositionally biased region" description="Low complexity" evidence="2">
    <location>
        <begin position="42"/>
        <end position="60"/>
    </location>
</feature>
<dbReference type="EMBL" id="KV878340">
    <property type="protein sequence ID" value="OJJ47939.1"/>
    <property type="molecule type" value="Genomic_DNA"/>
</dbReference>